<dbReference type="Proteomes" id="UP000231962">
    <property type="component" value="Unassembled WGS sequence"/>
</dbReference>
<evidence type="ECO:0000256" key="3">
    <source>
        <dbReference type="ARBA" id="ARBA00022630"/>
    </source>
</evidence>
<evidence type="ECO:0000313" key="10">
    <source>
        <dbReference type="EMBL" id="PJZ69503.1"/>
    </source>
</evidence>
<dbReference type="Gene3D" id="3.50.50.60">
    <property type="entry name" value="FAD/NAD(P)-binding domain"/>
    <property type="match status" value="1"/>
</dbReference>
<evidence type="ECO:0000256" key="1">
    <source>
        <dbReference type="ARBA" id="ARBA00001974"/>
    </source>
</evidence>
<evidence type="ECO:0000256" key="6">
    <source>
        <dbReference type="ARBA" id="ARBA00023002"/>
    </source>
</evidence>
<comment type="similarity">
    <text evidence="2 7">Belongs to the FAD-dependent glycerol-3-phosphate dehydrogenase family.</text>
</comment>
<dbReference type="PANTHER" id="PTHR11985">
    <property type="entry name" value="GLYCEROL-3-PHOSPHATE DEHYDROGENASE"/>
    <property type="match status" value="1"/>
</dbReference>
<evidence type="ECO:0000313" key="12">
    <source>
        <dbReference type="Proteomes" id="UP000231962"/>
    </source>
</evidence>
<dbReference type="InterPro" id="IPR036188">
    <property type="entry name" value="FAD/NAD-bd_sf"/>
</dbReference>
<dbReference type="Gene3D" id="1.10.8.870">
    <property type="entry name" value="Alpha-glycerophosphate oxidase, cap domain"/>
    <property type="match status" value="1"/>
</dbReference>
<comment type="cofactor">
    <cofactor evidence="1 7">
        <name>FAD</name>
        <dbReference type="ChEBI" id="CHEBI:57692"/>
    </cofactor>
</comment>
<keyword evidence="4" id="KW-0319">Glycerol metabolism</keyword>
<keyword evidence="3 7" id="KW-0285">Flavoprotein</keyword>
<dbReference type="PROSITE" id="PS00977">
    <property type="entry name" value="FAD_G3PDH_1"/>
    <property type="match status" value="1"/>
</dbReference>
<dbReference type="EMBL" id="NPDZ01000014">
    <property type="protein sequence ID" value="PJZ72018.1"/>
    <property type="molecule type" value="Genomic_DNA"/>
</dbReference>
<dbReference type="Proteomes" id="UP000231990">
    <property type="component" value="Unassembled WGS sequence"/>
</dbReference>
<dbReference type="OrthoDB" id="9766796at2"/>
<dbReference type="InterPro" id="IPR038299">
    <property type="entry name" value="DAO_C_sf"/>
</dbReference>
<evidence type="ECO:0000313" key="13">
    <source>
        <dbReference type="Proteomes" id="UP000231990"/>
    </source>
</evidence>
<dbReference type="Pfam" id="PF01266">
    <property type="entry name" value="DAO"/>
    <property type="match status" value="1"/>
</dbReference>
<sequence length="537" mass="59838">MQKDDRKTAFSKLSQESFDILIIGGGATGAGAALDAALRGLKVVLVEKSDFGSGTSSRSTKLIHGGVRYLAQFHFKLIHEALTERQRLLENAPHLVKPLPFVLPTYRFYEKPYYSIGMTMYDALAWRGKLPSHKRISVKEVLKDFPALKKEGLAGGILYYDAQFNDSRLNVLLARSAAKEGAAILNKTELVSFQKKNGKIVGAQIKDQLTGYTAEIKAKIIANTTGPWVDQIRFKDDPRTYPVLSPSQGIHLVFKKETIPCNTALIIPKTKDGRVVFIIPWEDHVILGTTDTPIESVSEDPIPLESEVDFLLQTGSDYLEKPLSRSDIISTFAGIRPLISPEGNQDTKSISREEVILVSPSGLVTMGGGKWSTYRKMAEDLVDRLVLEGQLKTKSGCSTDRYSFPGKEGYSDNLHSEIQKKYKISAENANRLQNSYGGEVFRVLGEKPKLLLKGADYFQEEVEWFVSQEFARSITDVIARRFRILFLDLKLSAKLVGPVSQILTKSLGWKESFRKSQEDETKSLIASLSGTYATNRK</sequence>
<keyword evidence="12" id="KW-1185">Reference proteome</keyword>
<reference evidence="12 13" key="1">
    <citation type="submission" date="2017-07" db="EMBL/GenBank/DDBJ databases">
        <title>Leptospira spp. isolated from tropical soils.</title>
        <authorList>
            <person name="Thibeaux R."/>
            <person name="Iraola G."/>
            <person name="Ferres I."/>
            <person name="Bierque E."/>
            <person name="Girault D."/>
            <person name="Soupe-Gilbert M.-E."/>
            <person name="Picardeau M."/>
            <person name="Goarant C."/>
        </authorList>
    </citation>
    <scope>NUCLEOTIDE SEQUENCE [LARGE SCALE GENOMIC DNA]</scope>
    <source>
        <strain evidence="11 13">FH1-B-B1</strain>
        <strain evidence="10 12">FH1-B-C1</strain>
    </source>
</reference>
<evidence type="ECO:0000256" key="7">
    <source>
        <dbReference type="RuleBase" id="RU361217"/>
    </source>
</evidence>
<comment type="catalytic activity">
    <reaction evidence="7">
        <text>a quinone + sn-glycerol 3-phosphate = dihydroxyacetone phosphate + a quinol</text>
        <dbReference type="Rhea" id="RHEA:18977"/>
        <dbReference type="ChEBI" id="CHEBI:24646"/>
        <dbReference type="ChEBI" id="CHEBI:57597"/>
        <dbReference type="ChEBI" id="CHEBI:57642"/>
        <dbReference type="ChEBI" id="CHEBI:132124"/>
        <dbReference type="EC" id="1.1.5.3"/>
    </reaction>
</comment>
<dbReference type="GO" id="GO:0006071">
    <property type="term" value="P:glycerol metabolic process"/>
    <property type="evidence" value="ECO:0007669"/>
    <property type="project" value="UniProtKB-KW"/>
</dbReference>
<evidence type="ECO:0000256" key="5">
    <source>
        <dbReference type="ARBA" id="ARBA00022827"/>
    </source>
</evidence>
<dbReference type="EC" id="1.1.5.3" evidence="7"/>
<evidence type="ECO:0000256" key="2">
    <source>
        <dbReference type="ARBA" id="ARBA00007330"/>
    </source>
</evidence>
<dbReference type="PANTHER" id="PTHR11985:SF35">
    <property type="entry name" value="ANAEROBIC GLYCEROL-3-PHOSPHATE DEHYDROGENASE SUBUNIT A"/>
    <property type="match status" value="1"/>
</dbReference>
<dbReference type="EMBL" id="NPDY01000009">
    <property type="protein sequence ID" value="PJZ69503.1"/>
    <property type="molecule type" value="Genomic_DNA"/>
</dbReference>
<accession>A0A2M9ZIY6</accession>
<dbReference type="Pfam" id="PF16901">
    <property type="entry name" value="DAO_C"/>
    <property type="match status" value="1"/>
</dbReference>
<dbReference type="InterPro" id="IPR000447">
    <property type="entry name" value="G3P_DH_FAD-dep"/>
</dbReference>
<dbReference type="PROSITE" id="PS00978">
    <property type="entry name" value="FAD_G3PDH_2"/>
    <property type="match status" value="1"/>
</dbReference>
<dbReference type="GO" id="GO:0009331">
    <property type="term" value="C:glycerol-3-phosphate dehydrogenase (FAD) complex"/>
    <property type="evidence" value="ECO:0007669"/>
    <property type="project" value="UniProtKB-UniRule"/>
</dbReference>
<evidence type="ECO:0000256" key="4">
    <source>
        <dbReference type="ARBA" id="ARBA00022798"/>
    </source>
</evidence>
<name>A0A2M9ZIY6_9LEPT</name>
<gene>
    <name evidence="10" type="ORF">CH360_10880</name>
    <name evidence="11" type="ORF">CH373_16280</name>
</gene>
<dbReference type="RefSeq" id="WP_100714064.1">
    <property type="nucleotide sequence ID" value="NZ_NPDY01000009.1"/>
</dbReference>
<feature type="domain" description="FAD dependent oxidoreductase" evidence="8">
    <location>
        <begin position="19"/>
        <end position="372"/>
    </location>
</feature>
<proteinExistence type="inferred from homology"/>
<dbReference type="PRINTS" id="PR01001">
    <property type="entry name" value="FADG3PDH"/>
</dbReference>
<dbReference type="GO" id="GO:0004368">
    <property type="term" value="F:glycerol-3-phosphate dehydrogenase (quinone) activity"/>
    <property type="evidence" value="ECO:0007669"/>
    <property type="project" value="UniProtKB-EC"/>
</dbReference>
<evidence type="ECO:0000259" key="8">
    <source>
        <dbReference type="Pfam" id="PF01266"/>
    </source>
</evidence>
<keyword evidence="6 7" id="KW-0560">Oxidoreductase</keyword>
<dbReference type="InterPro" id="IPR031656">
    <property type="entry name" value="DAO_C"/>
</dbReference>
<dbReference type="InterPro" id="IPR006076">
    <property type="entry name" value="FAD-dep_OxRdtase"/>
</dbReference>
<comment type="caution">
    <text evidence="11">The sequence shown here is derived from an EMBL/GenBank/DDBJ whole genome shotgun (WGS) entry which is preliminary data.</text>
</comment>
<evidence type="ECO:0000313" key="11">
    <source>
        <dbReference type="EMBL" id="PJZ72018.1"/>
    </source>
</evidence>
<keyword evidence="5" id="KW-0274">FAD</keyword>
<dbReference type="SUPFAM" id="SSF51905">
    <property type="entry name" value="FAD/NAD(P)-binding domain"/>
    <property type="match status" value="1"/>
</dbReference>
<dbReference type="GO" id="GO:0046168">
    <property type="term" value="P:glycerol-3-phosphate catabolic process"/>
    <property type="evidence" value="ECO:0007669"/>
    <property type="project" value="TreeGrafter"/>
</dbReference>
<dbReference type="AlphaFoldDB" id="A0A2M9ZIY6"/>
<protein>
    <recommendedName>
        <fullName evidence="7">Glycerol-3-phosphate dehydrogenase</fullName>
        <ecNumber evidence="7">1.1.5.3</ecNumber>
    </recommendedName>
</protein>
<feature type="domain" description="Alpha-glycerophosphate oxidase C-terminal" evidence="9">
    <location>
        <begin position="397"/>
        <end position="512"/>
    </location>
</feature>
<organism evidence="11 13">
    <name type="scientific">Leptospira perolatii</name>
    <dbReference type="NCBI Taxonomy" id="2023191"/>
    <lineage>
        <taxon>Bacteria</taxon>
        <taxon>Pseudomonadati</taxon>
        <taxon>Spirochaetota</taxon>
        <taxon>Spirochaetia</taxon>
        <taxon>Leptospirales</taxon>
        <taxon>Leptospiraceae</taxon>
        <taxon>Leptospira</taxon>
    </lineage>
</organism>
<evidence type="ECO:0000259" key="9">
    <source>
        <dbReference type="Pfam" id="PF16901"/>
    </source>
</evidence>
<dbReference type="Gene3D" id="3.30.9.10">
    <property type="entry name" value="D-Amino Acid Oxidase, subunit A, domain 2"/>
    <property type="match status" value="1"/>
</dbReference>